<dbReference type="InterPro" id="IPR013520">
    <property type="entry name" value="Ribonucl_H"/>
</dbReference>
<feature type="domain" description="Exonuclease" evidence="1">
    <location>
        <begin position="40"/>
        <end position="71"/>
    </location>
</feature>
<organism evidence="2 3">
    <name type="scientific">Pavo cristatus</name>
    <name type="common">Indian peafowl</name>
    <name type="synonym">Blue peafowl</name>
    <dbReference type="NCBI Taxonomy" id="9049"/>
    <lineage>
        <taxon>Eukaryota</taxon>
        <taxon>Metazoa</taxon>
        <taxon>Chordata</taxon>
        <taxon>Craniata</taxon>
        <taxon>Vertebrata</taxon>
        <taxon>Euteleostomi</taxon>
        <taxon>Archelosauria</taxon>
        <taxon>Archosauria</taxon>
        <taxon>Dinosauria</taxon>
        <taxon>Saurischia</taxon>
        <taxon>Theropoda</taxon>
        <taxon>Coelurosauria</taxon>
        <taxon>Aves</taxon>
        <taxon>Neognathae</taxon>
        <taxon>Galloanserae</taxon>
        <taxon>Galliformes</taxon>
        <taxon>Phasianidae</taxon>
        <taxon>Phasianinae</taxon>
        <taxon>Pavo</taxon>
    </lineage>
</organism>
<protein>
    <recommendedName>
        <fullName evidence="1">Exonuclease domain-containing protein</fullName>
    </recommendedName>
</protein>
<keyword evidence="3" id="KW-1185">Reference proteome</keyword>
<dbReference type="GO" id="GO:0003676">
    <property type="term" value="F:nucleic acid binding"/>
    <property type="evidence" value="ECO:0007669"/>
    <property type="project" value="InterPro"/>
</dbReference>
<sequence>MLGGNRGGLGRLRSCAGRLWRGRRRAAAMAGGGGMGQRMVWVDLEMTGLDVEKDQILEMACLITDSDLNVLAEVTVRSYG</sequence>
<dbReference type="Pfam" id="PF00929">
    <property type="entry name" value="RNase_T"/>
    <property type="match status" value="1"/>
</dbReference>
<dbReference type="SUPFAM" id="SSF53098">
    <property type="entry name" value="Ribonuclease H-like"/>
    <property type="match status" value="1"/>
</dbReference>
<dbReference type="InterPro" id="IPR036397">
    <property type="entry name" value="RNaseH_sf"/>
</dbReference>
<evidence type="ECO:0000313" key="3">
    <source>
        <dbReference type="Proteomes" id="UP000694428"/>
    </source>
</evidence>
<dbReference type="InterPro" id="IPR012337">
    <property type="entry name" value="RNaseH-like_sf"/>
</dbReference>
<reference evidence="2" key="2">
    <citation type="submission" date="2025-09" db="UniProtKB">
        <authorList>
            <consortium name="Ensembl"/>
        </authorList>
    </citation>
    <scope>IDENTIFICATION</scope>
</reference>
<proteinExistence type="predicted"/>
<evidence type="ECO:0000259" key="1">
    <source>
        <dbReference type="Pfam" id="PF00929"/>
    </source>
</evidence>
<reference evidence="2" key="1">
    <citation type="submission" date="2025-08" db="UniProtKB">
        <authorList>
            <consortium name="Ensembl"/>
        </authorList>
    </citation>
    <scope>IDENTIFICATION</scope>
</reference>
<evidence type="ECO:0000313" key="2">
    <source>
        <dbReference type="Ensembl" id="ENSPSTP00000019618.1"/>
    </source>
</evidence>
<dbReference type="Ensembl" id="ENSPSTT00000020565.1">
    <property type="protein sequence ID" value="ENSPSTP00000019618.1"/>
    <property type="gene ID" value="ENSPSTG00000014170.1"/>
</dbReference>
<dbReference type="Gene3D" id="3.30.420.10">
    <property type="entry name" value="Ribonuclease H-like superfamily/Ribonuclease H"/>
    <property type="match status" value="1"/>
</dbReference>
<name>A0A8C9LD45_PAVCR</name>
<dbReference type="AlphaFoldDB" id="A0A8C9LD45"/>
<dbReference type="Proteomes" id="UP000694428">
    <property type="component" value="Unplaced"/>
</dbReference>
<accession>A0A8C9LD45</accession>